<evidence type="ECO:0000313" key="6">
    <source>
        <dbReference type="EMBL" id="ALE08263.1"/>
    </source>
</evidence>
<dbReference type="CDD" id="cd09854">
    <property type="entry name" value="PIN_VapC-like"/>
    <property type="match status" value="1"/>
</dbReference>
<dbReference type="AlphaFoldDB" id="A0A0M4LGI0"/>
<accession>A0A0M4LGI0</accession>
<dbReference type="Gene3D" id="3.40.50.1010">
    <property type="entry name" value="5'-nuclease"/>
    <property type="match status" value="1"/>
</dbReference>
<dbReference type="EMBL" id="CP010411">
    <property type="protein sequence ID" value="ALE08263.1"/>
    <property type="molecule type" value="Genomic_DNA"/>
</dbReference>
<dbReference type="EMBL" id="JABNND010000010">
    <property type="protein sequence ID" value="NQX50999.1"/>
    <property type="molecule type" value="Genomic_DNA"/>
</dbReference>
<dbReference type="Pfam" id="PF01850">
    <property type="entry name" value="PIN"/>
    <property type="match status" value="1"/>
</dbReference>
<keyword evidence="2" id="KW-0479">Metal-binding</keyword>
<reference evidence="6 8" key="1">
    <citation type="submission" date="2014-12" db="EMBL/GenBank/DDBJ databases">
        <title>Complete genome sequence of Bifidobacterium longum subsp. infantis BT1.</title>
        <authorList>
            <person name="Kim J.F."/>
            <person name="Kwak M.-J."/>
        </authorList>
    </citation>
    <scope>NUCLEOTIDE SEQUENCE [LARGE SCALE GENOMIC DNA]</scope>
    <source>
        <strain evidence="6 8">BT1</strain>
    </source>
</reference>
<evidence type="ECO:0000256" key="3">
    <source>
        <dbReference type="ARBA" id="ARBA00022801"/>
    </source>
</evidence>
<protein>
    <submittedName>
        <fullName evidence="7">PIN domain-containing protein</fullName>
    </submittedName>
    <submittedName>
        <fullName evidence="6">PilT protein domain protein</fullName>
    </submittedName>
</protein>
<dbReference type="InterPro" id="IPR002716">
    <property type="entry name" value="PIN_dom"/>
</dbReference>
<keyword evidence="4" id="KW-0460">Magnesium</keyword>
<proteinExistence type="predicted"/>
<keyword evidence="3" id="KW-0378">Hydrolase</keyword>
<evidence type="ECO:0000256" key="1">
    <source>
        <dbReference type="ARBA" id="ARBA00022722"/>
    </source>
</evidence>
<dbReference type="GO" id="GO:0046872">
    <property type="term" value="F:metal ion binding"/>
    <property type="evidence" value="ECO:0007669"/>
    <property type="project" value="UniProtKB-KW"/>
</dbReference>
<feature type="domain" description="PIN" evidence="5">
    <location>
        <begin position="17"/>
        <end position="151"/>
    </location>
</feature>
<dbReference type="PATRIC" id="fig|1682.24.peg.185"/>
<gene>
    <name evidence="7" type="ORF">HNS28_05935</name>
    <name evidence="6" type="ORF">RY67_187</name>
</gene>
<sequence length="183" mass="20359">MKINESESSRRYPERAVVDTNVIVNVALGKDDTTDPSFLPRSERLLNDGIAGELELLLPSMVMIELSCNFVIRSGQSGQTRSRARDHKQRLIKWCYDCELPMVDLTADAAGWFSETPAVQNLRPGDAAILASAKYAHATHVYTWDDKFIRTVQQAREQGQTDIIACNPPMLPPTQGELELAGN</sequence>
<evidence type="ECO:0000313" key="9">
    <source>
        <dbReference type="Proteomes" id="UP000551316"/>
    </source>
</evidence>
<name>A0A0M4LGI0_BIFLI</name>
<organism evidence="6 8">
    <name type="scientific">Bifidobacterium longum subsp. infantis</name>
    <dbReference type="NCBI Taxonomy" id="1682"/>
    <lineage>
        <taxon>Bacteria</taxon>
        <taxon>Bacillati</taxon>
        <taxon>Actinomycetota</taxon>
        <taxon>Actinomycetes</taxon>
        <taxon>Bifidobacteriales</taxon>
        <taxon>Bifidobacteriaceae</taxon>
        <taxon>Bifidobacterium</taxon>
    </lineage>
</organism>
<dbReference type="GO" id="GO:0016787">
    <property type="term" value="F:hydrolase activity"/>
    <property type="evidence" value="ECO:0007669"/>
    <property type="project" value="UniProtKB-KW"/>
</dbReference>
<dbReference type="SUPFAM" id="SSF88723">
    <property type="entry name" value="PIN domain-like"/>
    <property type="match status" value="1"/>
</dbReference>
<dbReference type="Proteomes" id="UP000551316">
    <property type="component" value="Unassembled WGS sequence"/>
</dbReference>
<evidence type="ECO:0000259" key="5">
    <source>
        <dbReference type="Pfam" id="PF01850"/>
    </source>
</evidence>
<dbReference type="RefSeq" id="WP_032744853.1">
    <property type="nucleotide sequence ID" value="NZ_BCYF01000095.1"/>
</dbReference>
<evidence type="ECO:0000256" key="2">
    <source>
        <dbReference type="ARBA" id="ARBA00022723"/>
    </source>
</evidence>
<evidence type="ECO:0000256" key="4">
    <source>
        <dbReference type="ARBA" id="ARBA00022842"/>
    </source>
</evidence>
<evidence type="ECO:0000313" key="8">
    <source>
        <dbReference type="Proteomes" id="UP000067206"/>
    </source>
</evidence>
<keyword evidence="1" id="KW-0540">Nuclease</keyword>
<dbReference type="GO" id="GO:0004518">
    <property type="term" value="F:nuclease activity"/>
    <property type="evidence" value="ECO:0007669"/>
    <property type="project" value="UniProtKB-KW"/>
</dbReference>
<evidence type="ECO:0000313" key="7">
    <source>
        <dbReference type="EMBL" id="NQX50999.1"/>
    </source>
</evidence>
<dbReference type="Proteomes" id="UP000067206">
    <property type="component" value="Chromosome"/>
</dbReference>
<dbReference type="InterPro" id="IPR029060">
    <property type="entry name" value="PIN-like_dom_sf"/>
</dbReference>
<reference evidence="7 9" key="2">
    <citation type="submission" date="2020-05" db="EMBL/GenBank/DDBJ databases">
        <title>Draft Genome Sequence of Bifidobacterium longum subsp. Infantis BI-G201, a Commercialization Strain.</title>
        <authorList>
            <person name="Song J."/>
            <person name="Xu Y."/>
            <person name="Han D."/>
            <person name="Teng Q."/>
            <person name="Jiang D."/>
            <person name="Liu Q."/>
        </authorList>
    </citation>
    <scope>NUCLEOTIDE SEQUENCE [LARGE SCALE GENOMIC DNA]</scope>
    <source>
        <strain evidence="7 9">BI-G201</strain>
    </source>
</reference>